<proteinExistence type="predicted"/>
<protein>
    <submittedName>
        <fullName evidence="2">Uncharacterized protein</fullName>
    </submittedName>
</protein>
<evidence type="ECO:0000256" key="1">
    <source>
        <dbReference type="SAM" id="MobiDB-lite"/>
    </source>
</evidence>
<reference evidence="2" key="1">
    <citation type="submission" date="2014-09" db="EMBL/GenBank/DDBJ databases">
        <authorList>
            <person name="Magalhaes I.L.F."/>
            <person name="Oliveira U."/>
            <person name="Santos F.R."/>
            <person name="Vidigal T.H.D.A."/>
            <person name="Brescovit A.D."/>
            <person name="Santos A.J."/>
        </authorList>
    </citation>
    <scope>NUCLEOTIDE SEQUENCE</scope>
    <source>
        <tissue evidence="2">Shoot tissue taken approximately 20 cm above the soil surface</tissue>
    </source>
</reference>
<evidence type="ECO:0000313" key="2">
    <source>
        <dbReference type="EMBL" id="JAD27038.1"/>
    </source>
</evidence>
<sequence>MAGKILEATGSLGSHRRGPSP</sequence>
<name>A0A0A8YN20_ARUDO</name>
<organism evidence="2">
    <name type="scientific">Arundo donax</name>
    <name type="common">Giant reed</name>
    <name type="synonym">Donax arundinaceus</name>
    <dbReference type="NCBI Taxonomy" id="35708"/>
    <lineage>
        <taxon>Eukaryota</taxon>
        <taxon>Viridiplantae</taxon>
        <taxon>Streptophyta</taxon>
        <taxon>Embryophyta</taxon>
        <taxon>Tracheophyta</taxon>
        <taxon>Spermatophyta</taxon>
        <taxon>Magnoliopsida</taxon>
        <taxon>Liliopsida</taxon>
        <taxon>Poales</taxon>
        <taxon>Poaceae</taxon>
        <taxon>PACMAD clade</taxon>
        <taxon>Arundinoideae</taxon>
        <taxon>Arundineae</taxon>
        <taxon>Arundo</taxon>
    </lineage>
</organism>
<reference evidence="2" key="2">
    <citation type="journal article" date="2015" name="Data Brief">
        <title>Shoot transcriptome of the giant reed, Arundo donax.</title>
        <authorList>
            <person name="Barrero R.A."/>
            <person name="Guerrero F.D."/>
            <person name="Moolhuijzen P."/>
            <person name="Goolsby J.A."/>
            <person name="Tidwell J."/>
            <person name="Bellgard S.E."/>
            <person name="Bellgard M.I."/>
        </authorList>
    </citation>
    <scope>NUCLEOTIDE SEQUENCE</scope>
    <source>
        <tissue evidence="2">Shoot tissue taken approximately 20 cm above the soil surface</tissue>
    </source>
</reference>
<feature type="region of interest" description="Disordered" evidence="1">
    <location>
        <begin position="1"/>
        <end position="21"/>
    </location>
</feature>
<accession>A0A0A8YN20</accession>
<dbReference type="AlphaFoldDB" id="A0A0A8YN20"/>
<dbReference type="EMBL" id="GBRH01270857">
    <property type="protein sequence ID" value="JAD27038.1"/>
    <property type="molecule type" value="Transcribed_RNA"/>
</dbReference>